<gene>
    <name evidence="5" type="ORF">H3H36_04195</name>
</gene>
<comment type="cofactor">
    <cofactor evidence="1">
        <name>pyridoxal 5'-phosphate</name>
        <dbReference type="ChEBI" id="CHEBI:597326"/>
    </cofactor>
</comment>
<evidence type="ECO:0000313" key="6">
    <source>
        <dbReference type="Proteomes" id="UP000566711"/>
    </source>
</evidence>
<sequence>MNPHLDKLQSYPFEKLRQLFGQVQPNTQHTAISLGMGEPKHPTPPFIQQALIDNIAGLANYPTTIGTEALRGAIAGWLERRYGIPALDRATQVLPVNGSREALFALAQTVIDPAADSLVVCPNPFYQIYEGAAYLAGATPYFVNSDPARNFGCDYDNVPADVWQRVRLLYVCSPGNPTGATLTLTDWEHLFALSERYDFIIAADECYSEIYHGDEPPLGAMQAAHMLGLATVERPYARLVVFSSLSKRSNVPGMRSGFVAGDAEVLKKFLLYRTYHGSAMSTAVQAASVAAWNDETHVEQNRAQYRAKFAAITPLLREVMEVELPDAGFYLWADVSRTGLSDTEFAQRLYAEYNVTVLPGSFLAREAHGLNPGRNRIRMALVSGTEEGLEAARRIVQFCKTLNP</sequence>
<dbReference type="InterPro" id="IPR015422">
    <property type="entry name" value="PyrdxlP-dep_Trfase_small"/>
</dbReference>
<dbReference type="InterPro" id="IPR050881">
    <property type="entry name" value="LL-DAP_aminotransferase"/>
</dbReference>
<dbReference type="AlphaFoldDB" id="A0A7W2EER0"/>
<dbReference type="EC" id="2.6.1.17" evidence="5"/>
<evidence type="ECO:0000256" key="3">
    <source>
        <dbReference type="ARBA" id="ARBA00022679"/>
    </source>
</evidence>
<dbReference type="PANTHER" id="PTHR42832">
    <property type="entry name" value="AMINO ACID AMINOTRANSFERASE"/>
    <property type="match status" value="1"/>
</dbReference>
<dbReference type="NCBIfam" id="TIGR03538">
    <property type="entry name" value="DapC_gpp"/>
    <property type="match status" value="1"/>
</dbReference>
<dbReference type="GO" id="GO:0030170">
    <property type="term" value="F:pyridoxal phosphate binding"/>
    <property type="evidence" value="ECO:0007669"/>
    <property type="project" value="InterPro"/>
</dbReference>
<dbReference type="Proteomes" id="UP000566711">
    <property type="component" value="Unassembled WGS sequence"/>
</dbReference>
<evidence type="ECO:0000256" key="2">
    <source>
        <dbReference type="ARBA" id="ARBA00022576"/>
    </source>
</evidence>
<comment type="caution">
    <text evidence="5">The sequence shown here is derived from an EMBL/GenBank/DDBJ whole genome shotgun (WGS) entry which is preliminary data.</text>
</comment>
<proteinExistence type="predicted"/>
<dbReference type="Pfam" id="PF00155">
    <property type="entry name" value="Aminotran_1_2"/>
    <property type="match status" value="1"/>
</dbReference>
<accession>A0A7W2EER0</accession>
<evidence type="ECO:0000313" key="5">
    <source>
        <dbReference type="EMBL" id="MBA5604561.1"/>
    </source>
</evidence>
<organism evidence="5 6">
    <name type="scientific">Rugamonas fusca</name>
    <dbReference type="NCBI Taxonomy" id="2758568"/>
    <lineage>
        <taxon>Bacteria</taxon>
        <taxon>Pseudomonadati</taxon>
        <taxon>Pseudomonadota</taxon>
        <taxon>Betaproteobacteria</taxon>
        <taxon>Burkholderiales</taxon>
        <taxon>Oxalobacteraceae</taxon>
        <taxon>Telluria group</taxon>
        <taxon>Rugamonas</taxon>
    </lineage>
</organism>
<keyword evidence="6" id="KW-1185">Reference proteome</keyword>
<keyword evidence="2 5" id="KW-0032">Aminotransferase</keyword>
<evidence type="ECO:0000259" key="4">
    <source>
        <dbReference type="Pfam" id="PF00155"/>
    </source>
</evidence>
<protein>
    <submittedName>
        <fullName evidence="5">Succinyldiaminopimelate transaminase</fullName>
        <ecNumber evidence="5">2.6.1.17</ecNumber>
    </submittedName>
</protein>
<dbReference type="SUPFAM" id="SSF53383">
    <property type="entry name" value="PLP-dependent transferases"/>
    <property type="match status" value="1"/>
</dbReference>
<dbReference type="InterPro" id="IPR019878">
    <property type="entry name" value="DapC_beta/gammaproteobac"/>
</dbReference>
<dbReference type="CDD" id="cd00609">
    <property type="entry name" value="AAT_like"/>
    <property type="match status" value="1"/>
</dbReference>
<dbReference type="InterPro" id="IPR015424">
    <property type="entry name" value="PyrdxlP-dep_Trfase"/>
</dbReference>
<dbReference type="RefSeq" id="WP_182214412.1">
    <property type="nucleotide sequence ID" value="NZ_JACEZS010000002.1"/>
</dbReference>
<reference evidence="5 6" key="1">
    <citation type="submission" date="2020-07" db="EMBL/GenBank/DDBJ databases">
        <title>Novel species isolated from subtropical streams in China.</title>
        <authorList>
            <person name="Lu H."/>
        </authorList>
    </citation>
    <scope>NUCLEOTIDE SEQUENCE [LARGE SCALE GENOMIC DNA]</scope>
    <source>
        <strain evidence="5 6">FT3S</strain>
    </source>
</reference>
<keyword evidence="3 5" id="KW-0808">Transferase</keyword>
<dbReference type="Gene3D" id="3.90.1150.10">
    <property type="entry name" value="Aspartate Aminotransferase, domain 1"/>
    <property type="match status" value="1"/>
</dbReference>
<dbReference type="InterPro" id="IPR015421">
    <property type="entry name" value="PyrdxlP-dep_Trfase_major"/>
</dbReference>
<dbReference type="PANTHER" id="PTHR42832:SF3">
    <property type="entry name" value="L-GLUTAMINE--4-(METHYLSULFANYL)-2-OXOBUTANOATE AMINOTRANSFERASE"/>
    <property type="match status" value="1"/>
</dbReference>
<dbReference type="InterPro" id="IPR004839">
    <property type="entry name" value="Aminotransferase_I/II_large"/>
</dbReference>
<feature type="domain" description="Aminotransferase class I/classII large" evidence="4">
    <location>
        <begin position="32"/>
        <end position="390"/>
    </location>
</feature>
<dbReference type="EMBL" id="JACEZS010000002">
    <property type="protein sequence ID" value="MBA5604561.1"/>
    <property type="molecule type" value="Genomic_DNA"/>
</dbReference>
<name>A0A7W2EER0_9BURK</name>
<dbReference type="GO" id="GO:0009016">
    <property type="term" value="F:succinyldiaminopimelate transaminase activity"/>
    <property type="evidence" value="ECO:0007669"/>
    <property type="project" value="UniProtKB-EC"/>
</dbReference>
<dbReference type="Gene3D" id="3.40.640.10">
    <property type="entry name" value="Type I PLP-dependent aspartate aminotransferase-like (Major domain)"/>
    <property type="match status" value="1"/>
</dbReference>
<evidence type="ECO:0000256" key="1">
    <source>
        <dbReference type="ARBA" id="ARBA00001933"/>
    </source>
</evidence>
<dbReference type="GO" id="GO:0009089">
    <property type="term" value="P:lysine biosynthetic process via diaminopimelate"/>
    <property type="evidence" value="ECO:0007669"/>
    <property type="project" value="InterPro"/>
</dbReference>